<evidence type="ECO:0000313" key="2">
    <source>
        <dbReference type="Proteomes" id="UP001358586"/>
    </source>
</evidence>
<organism evidence="1 2">
    <name type="scientific">Gossypium arboreum</name>
    <name type="common">Tree cotton</name>
    <name type="synonym">Gossypium nanking</name>
    <dbReference type="NCBI Taxonomy" id="29729"/>
    <lineage>
        <taxon>Eukaryota</taxon>
        <taxon>Viridiplantae</taxon>
        <taxon>Streptophyta</taxon>
        <taxon>Embryophyta</taxon>
        <taxon>Tracheophyta</taxon>
        <taxon>Spermatophyta</taxon>
        <taxon>Magnoliopsida</taxon>
        <taxon>eudicotyledons</taxon>
        <taxon>Gunneridae</taxon>
        <taxon>Pentapetalae</taxon>
        <taxon>rosids</taxon>
        <taxon>malvids</taxon>
        <taxon>Malvales</taxon>
        <taxon>Malvaceae</taxon>
        <taxon>Malvoideae</taxon>
        <taxon>Gossypium</taxon>
    </lineage>
</organism>
<comment type="caution">
    <text evidence="1">The sequence shown here is derived from an EMBL/GenBank/DDBJ whole genome shotgun (WGS) entry which is preliminary data.</text>
</comment>
<accession>A0ABR0NHZ0</accession>
<reference evidence="1 2" key="1">
    <citation type="submission" date="2023-03" db="EMBL/GenBank/DDBJ databases">
        <title>WGS of Gossypium arboreum.</title>
        <authorList>
            <person name="Yu D."/>
        </authorList>
    </citation>
    <scope>NUCLEOTIDE SEQUENCE [LARGE SCALE GENOMIC DNA]</scope>
    <source>
        <tissue evidence="1">Leaf</tissue>
    </source>
</reference>
<protein>
    <submittedName>
        <fullName evidence="1">Uncharacterized protein</fullName>
    </submittedName>
</protein>
<keyword evidence="2" id="KW-1185">Reference proteome</keyword>
<dbReference type="Proteomes" id="UP001358586">
    <property type="component" value="Chromosome 10"/>
</dbReference>
<name>A0ABR0NHZ0_GOSAR</name>
<dbReference type="EMBL" id="JARKNE010000010">
    <property type="protein sequence ID" value="KAK5794485.1"/>
    <property type="molecule type" value="Genomic_DNA"/>
</dbReference>
<evidence type="ECO:0000313" key="1">
    <source>
        <dbReference type="EMBL" id="KAK5794485.1"/>
    </source>
</evidence>
<gene>
    <name evidence="1" type="ORF">PVK06_035716</name>
</gene>
<proteinExistence type="predicted"/>
<sequence length="76" mass="8654">MPPNYEQIFQPDHSTMKGVVVRDLSHHSLSQTLGKQATKALTECDRGKAPMMEENHQFFTALQLQAKTKRRSSLIN</sequence>